<comment type="caution">
    <text evidence="7">The sequence shown here is derived from an EMBL/GenBank/DDBJ whole genome shotgun (WGS) entry which is preliminary data.</text>
</comment>
<evidence type="ECO:0000256" key="2">
    <source>
        <dbReference type="ARBA" id="ARBA00023015"/>
    </source>
</evidence>
<evidence type="ECO:0000256" key="5">
    <source>
        <dbReference type="ARBA" id="ARBA00023242"/>
    </source>
</evidence>
<dbReference type="GO" id="GO:0003677">
    <property type="term" value="F:DNA binding"/>
    <property type="evidence" value="ECO:0007669"/>
    <property type="project" value="UniProtKB-KW"/>
</dbReference>
<gene>
    <name evidence="7" type="ORF">H5410_062184</name>
</gene>
<dbReference type="OrthoDB" id="1291488at2759"/>
<sequence>MRPRKASKRSKLKLIESEKARIVSFSKRKNTLFQQANNLANSSVIPLDKRMDEQKLKLKLRVEKSIKETRGAIFPKHLKFDLNVLPEPEEEENH</sequence>
<evidence type="ECO:0000259" key="6">
    <source>
        <dbReference type="PROSITE" id="PS50066"/>
    </source>
</evidence>
<accession>A0A9J5WA59</accession>
<evidence type="ECO:0000256" key="1">
    <source>
        <dbReference type="ARBA" id="ARBA00004123"/>
    </source>
</evidence>
<feature type="domain" description="MADS-box" evidence="6">
    <location>
        <begin position="5"/>
        <end position="40"/>
    </location>
</feature>
<keyword evidence="4" id="KW-0804">Transcription</keyword>
<comment type="subcellular location">
    <subcellularLocation>
        <location evidence="1">Nucleus</location>
    </subcellularLocation>
</comment>
<dbReference type="GO" id="GO:0005634">
    <property type="term" value="C:nucleus"/>
    <property type="evidence" value="ECO:0007669"/>
    <property type="project" value="UniProtKB-SubCell"/>
</dbReference>
<evidence type="ECO:0000256" key="3">
    <source>
        <dbReference type="ARBA" id="ARBA00023125"/>
    </source>
</evidence>
<dbReference type="Proteomes" id="UP000824120">
    <property type="component" value="Chromosome 12"/>
</dbReference>
<evidence type="ECO:0000256" key="4">
    <source>
        <dbReference type="ARBA" id="ARBA00023163"/>
    </source>
</evidence>
<dbReference type="AlphaFoldDB" id="A0A9J5WA59"/>
<proteinExistence type="predicted"/>
<dbReference type="EMBL" id="JACXVP010000012">
    <property type="protein sequence ID" value="KAG5572418.1"/>
    <property type="molecule type" value="Genomic_DNA"/>
</dbReference>
<reference evidence="7 8" key="1">
    <citation type="submission" date="2020-09" db="EMBL/GenBank/DDBJ databases">
        <title>De no assembly of potato wild relative species, Solanum commersonii.</title>
        <authorList>
            <person name="Cho K."/>
        </authorList>
    </citation>
    <scope>NUCLEOTIDE SEQUENCE [LARGE SCALE GENOMIC DNA]</scope>
    <source>
        <strain evidence="7">LZ3.2</strain>
        <tissue evidence="7">Leaf</tissue>
    </source>
</reference>
<dbReference type="Pfam" id="PF00319">
    <property type="entry name" value="SRF-TF"/>
    <property type="match status" value="1"/>
</dbReference>
<protein>
    <recommendedName>
        <fullName evidence="6">MADS-box domain-containing protein</fullName>
    </recommendedName>
</protein>
<keyword evidence="3" id="KW-0238">DNA-binding</keyword>
<dbReference type="GO" id="GO:0046983">
    <property type="term" value="F:protein dimerization activity"/>
    <property type="evidence" value="ECO:0007669"/>
    <property type="project" value="InterPro"/>
</dbReference>
<evidence type="ECO:0000313" key="8">
    <source>
        <dbReference type="Proteomes" id="UP000824120"/>
    </source>
</evidence>
<dbReference type="PROSITE" id="PS50066">
    <property type="entry name" value="MADS_BOX_2"/>
    <property type="match status" value="1"/>
</dbReference>
<dbReference type="SUPFAM" id="SSF55455">
    <property type="entry name" value="SRF-like"/>
    <property type="match status" value="1"/>
</dbReference>
<dbReference type="InterPro" id="IPR002100">
    <property type="entry name" value="TF_MADSbox"/>
</dbReference>
<keyword evidence="8" id="KW-1185">Reference proteome</keyword>
<evidence type="ECO:0000313" key="7">
    <source>
        <dbReference type="EMBL" id="KAG5572418.1"/>
    </source>
</evidence>
<keyword evidence="5" id="KW-0539">Nucleus</keyword>
<dbReference type="InterPro" id="IPR036879">
    <property type="entry name" value="TF_MADSbox_sf"/>
</dbReference>
<keyword evidence="2" id="KW-0805">Transcription regulation</keyword>
<organism evidence="7 8">
    <name type="scientific">Solanum commersonii</name>
    <name type="common">Commerson's wild potato</name>
    <name type="synonym">Commerson's nightshade</name>
    <dbReference type="NCBI Taxonomy" id="4109"/>
    <lineage>
        <taxon>Eukaryota</taxon>
        <taxon>Viridiplantae</taxon>
        <taxon>Streptophyta</taxon>
        <taxon>Embryophyta</taxon>
        <taxon>Tracheophyta</taxon>
        <taxon>Spermatophyta</taxon>
        <taxon>Magnoliopsida</taxon>
        <taxon>eudicotyledons</taxon>
        <taxon>Gunneridae</taxon>
        <taxon>Pentapetalae</taxon>
        <taxon>asterids</taxon>
        <taxon>lamiids</taxon>
        <taxon>Solanales</taxon>
        <taxon>Solanaceae</taxon>
        <taxon>Solanoideae</taxon>
        <taxon>Solaneae</taxon>
        <taxon>Solanum</taxon>
    </lineage>
</organism>
<name>A0A9J5WA59_SOLCO</name>